<feature type="chain" id="PRO_5039688120" evidence="2">
    <location>
        <begin position="27"/>
        <end position="221"/>
    </location>
</feature>
<feature type="region of interest" description="Disordered" evidence="1">
    <location>
        <begin position="195"/>
        <end position="221"/>
    </location>
</feature>
<evidence type="ECO:0000256" key="2">
    <source>
        <dbReference type="SAM" id="SignalP"/>
    </source>
</evidence>
<feature type="signal peptide" evidence="2">
    <location>
        <begin position="1"/>
        <end position="26"/>
    </location>
</feature>
<gene>
    <name evidence="3" type="ORF">FHR75_001215</name>
</gene>
<evidence type="ECO:0000256" key="1">
    <source>
        <dbReference type="SAM" id="MobiDB-lite"/>
    </source>
</evidence>
<sequence length="221" mass="21779">MITRWGPRRSLLGLTGCALVAGPLLLGCGGSDTPDPTPTTTTTTATVPATTPVTGPTSSGPTSSAPAFDCASVDAAQDALDAAYAAELDRLGIGRGDAQAQSVLTLVTTTEGPAYYAAVLAAAPPAQSADAQAVLDYYQRLAARAGDLDAGSGSAEDLAAAMDRLDEATLAVSPDADTAGRVVATQERLRAAVERDCADATATPSGPTGSPAGPTATSTAG</sequence>
<organism evidence="3 4">
    <name type="scientific">Kineococcus radiotolerans</name>
    <dbReference type="NCBI Taxonomy" id="131568"/>
    <lineage>
        <taxon>Bacteria</taxon>
        <taxon>Bacillati</taxon>
        <taxon>Actinomycetota</taxon>
        <taxon>Actinomycetes</taxon>
        <taxon>Kineosporiales</taxon>
        <taxon>Kineosporiaceae</taxon>
        <taxon>Kineococcus</taxon>
    </lineage>
</organism>
<evidence type="ECO:0000313" key="4">
    <source>
        <dbReference type="Proteomes" id="UP000533269"/>
    </source>
</evidence>
<dbReference type="PROSITE" id="PS51257">
    <property type="entry name" value="PROKAR_LIPOPROTEIN"/>
    <property type="match status" value="1"/>
</dbReference>
<reference evidence="3 4" key="2">
    <citation type="submission" date="2020-08" db="EMBL/GenBank/DDBJ databases">
        <authorList>
            <person name="Partida-Martinez L."/>
            <person name="Huntemann M."/>
            <person name="Clum A."/>
            <person name="Wang J."/>
            <person name="Palaniappan K."/>
            <person name="Ritter S."/>
            <person name="Chen I.-M."/>
            <person name="Stamatis D."/>
            <person name="Reddy T."/>
            <person name="O'Malley R."/>
            <person name="Daum C."/>
            <person name="Shapiro N."/>
            <person name="Ivanova N."/>
            <person name="Kyrpides N."/>
            <person name="Woyke T."/>
        </authorList>
    </citation>
    <scope>NUCLEOTIDE SEQUENCE [LARGE SCALE GENOMIC DNA]</scope>
    <source>
        <strain evidence="3 4">AS2.23</strain>
    </source>
</reference>
<proteinExistence type="predicted"/>
<feature type="compositionally biased region" description="Low complexity" evidence="1">
    <location>
        <begin position="200"/>
        <end position="221"/>
    </location>
</feature>
<dbReference type="AlphaFoldDB" id="A0A7W4TK63"/>
<reference evidence="3 4" key="1">
    <citation type="submission" date="2020-08" db="EMBL/GenBank/DDBJ databases">
        <title>The Agave Microbiome: Exploring the role of microbial communities in plant adaptations to desert environments.</title>
        <authorList>
            <person name="Partida-Martinez L.P."/>
        </authorList>
    </citation>
    <scope>NUCLEOTIDE SEQUENCE [LARGE SCALE GENOMIC DNA]</scope>
    <source>
        <strain evidence="3 4">AS2.23</strain>
    </source>
</reference>
<protein>
    <submittedName>
        <fullName evidence="3">Uncharacterized protein</fullName>
    </submittedName>
</protein>
<feature type="region of interest" description="Disordered" evidence="1">
    <location>
        <begin position="31"/>
        <end position="65"/>
    </location>
</feature>
<comment type="caution">
    <text evidence="3">The sequence shown here is derived from an EMBL/GenBank/DDBJ whole genome shotgun (WGS) entry which is preliminary data.</text>
</comment>
<evidence type="ECO:0000313" key="3">
    <source>
        <dbReference type="EMBL" id="MBB2900427.1"/>
    </source>
</evidence>
<dbReference type="EMBL" id="JACHVY010000001">
    <property type="protein sequence ID" value="MBB2900427.1"/>
    <property type="molecule type" value="Genomic_DNA"/>
</dbReference>
<accession>A0A7W4TK63</accession>
<name>A0A7W4TK63_KINRA</name>
<dbReference type="RefSeq" id="WP_183390685.1">
    <property type="nucleotide sequence ID" value="NZ_JACHVY010000001.1"/>
</dbReference>
<keyword evidence="2" id="KW-0732">Signal</keyword>
<dbReference type="Proteomes" id="UP000533269">
    <property type="component" value="Unassembled WGS sequence"/>
</dbReference>